<organism evidence="2 3">
    <name type="scientific">Aspergillus candidus</name>
    <dbReference type="NCBI Taxonomy" id="41067"/>
    <lineage>
        <taxon>Eukaryota</taxon>
        <taxon>Fungi</taxon>
        <taxon>Dikarya</taxon>
        <taxon>Ascomycota</taxon>
        <taxon>Pezizomycotina</taxon>
        <taxon>Eurotiomycetes</taxon>
        <taxon>Eurotiomycetidae</taxon>
        <taxon>Eurotiales</taxon>
        <taxon>Aspergillaceae</taxon>
        <taxon>Aspergillus</taxon>
        <taxon>Aspergillus subgen. Circumdati</taxon>
    </lineage>
</organism>
<dbReference type="Proteomes" id="UP000234585">
    <property type="component" value="Unassembled WGS sequence"/>
</dbReference>
<feature type="chain" id="PRO_5014173906" evidence="1">
    <location>
        <begin position="20"/>
        <end position="74"/>
    </location>
</feature>
<keyword evidence="3" id="KW-1185">Reference proteome</keyword>
<sequence length="74" mass="8769">MFMLLMLLILPTALFIADCFYSRDQIWYPGRNGCRMGHFCCPWYLPYQTISTLVRSGIIRIFWDFNTTPADIPR</sequence>
<dbReference type="EMBL" id="KZ559153">
    <property type="protein sequence ID" value="PLB36299.1"/>
    <property type="molecule type" value="Genomic_DNA"/>
</dbReference>
<feature type="signal peptide" evidence="1">
    <location>
        <begin position="1"/>
        <end position="19"/>
    </location>
</feature>
<reference evidence="2 3" key="1">
    <citation type="submission" date="2017-12" db="EMBL/GenBank/DDBJ databases">
        <authorList>
            <consortium name="DOE Joint Genome Institute"/>
            <person name="Haridas S."/>
            <person name="Kjaerbolling I."/>
            <person name="Vesth T.C."/>
            <person name="Frisvad J.C."/>
            <person name="Nybo J.L."/>
            <person name="Theobald S."/>
            <person name="Kuo A."/>
            <person name="Bowyer P."/>
            <person name="Matsuda Y."/>
            <person name="Mondo S."/>
            <person name="Lyhne E.K."/>
            <person name="Kogle M.E."/>
            <person name="Clum A."/>
            <person name="Lipzen A."/>
            <person name="Salamov A."/>
            <person name="Ngan C.Y."/>
            <person name="Daum C."/>
            <person name="Chiniquy J."/>
            <person name="Barry K."/>
            <person name="LaButti K."/>
            <person name="Simmons B.A."/>
            <person name="Magnuson J.K."/>
            <person name="Mortensen U.H."/>
            <person name="Larsen T.O."/>
            <person name="Grigoriev I.V."/>
            <person name="Baker S.E."/>
            <person name="Andersen M.R."/>
            <person name="Nordberg H.P."/>
            <person name="Cantor M.N."/>
            <person name="Hua S.X."/>
        </authorList>
    </citation>
    <scope>NUCLEOTIDE SEQUENCE [LARGE SCALE GENOMIC DNA]</scope>
    <source>
        <strain evidence="2 3">CBS 102.13</strain>
    </source>
</reference>
<evidence type="ECO:0000256" key="1">
    <source>
        <dbReference type="SAM" id="SignalP"/>
    </source>
</evidence>
<name>A0A2I2F6N0_ASPCN</name>
<protein>
    <submittedName>
        <fullName evidence="2">Uncharacterized protein</fullName>
    </submittedName>
</protein>
<evidence type="ECO:0000313" key="3">
    <source>
        <dbReference type="Proteomes" id="UP000234585"/>
    </source>
</evidence>
<gene>
    <name evidence="2" type="ORF">BDW47DRAFT_109099</name>
</gene>
<dbReference type="AlphaFoldDB" id="A0A2I2F6N0"/>
<dbReference type="GeneID" id="36520547"/>
<evidence type="ECO:0000313" key="2">
    <source>
        <dbReference type="EMBL" id="PLB36299.1"/>
    </source>
</evidence>
<accession>A0A2I2F6N0</accession>
<keyword evidence="1" id="KW-0732">Signal</keyword>
<dbReference type="RefSeq" id="XP_024670311.1">
    <property type="nucleotide sequence ID" value="XM_024813387.1"/>
</dbReference>
<proteinExistence type="predicted"/>